<keyword evidence="14" id="KW-1185">Reference proteome</keyword>
<dbReference type="SUPFAM" id="SSF53448">
    <property type="entry name" value="Nucleotide-diphospho-sugar transferases"/>
    <property type="match status" value="1"/>
</dbReference>
<protein>
    <recommendedName>
        <fullName evidence="10">4,4'-diaponeurosporenoate glycosyltransferase</fullName>
    </recommendedName>
</protein>
<evidence type="ECO:0000313" key="13">
    <source>
        <dbReference type="EMBL" id="MFC4598700.1"/>
    </source>
</evidence>
<comment type="caution">
    <text evidence="13">The sequence shown here is derived from an EMBL/GenBank/DDBJ whole genome shotgun (WGS) entry which is preliminary data.</text>
</comment>
<dbReference type="GO" id="GO:0016757">
    <property type="term" value="F:glycosyltransferase activity"/>
    <property type="evidence" value="ECO:0007669"/>
    <property type="project" value="UniProtKB-KW"/>
</dbReference>
<accession>A0ABV9FD22</accession>
<keyword evidence="4 13" id="KW-0808">Transferase</keyword>
<evidence type="ECO:0000256" key="7">
    <source>
        <dbReference type="ARBA" id="ARBA00037281"/>
    </source>
</evidence>
<evidence type="ECO:0000256" key="9">
    <source>
        <dbReference type="ARBA" id="ARBA00038120"/>
    </source>
</evidence>
<evidence type="ECO:0000313" key="14">
    <source>
        <dbReference type="Proteomes" id="UP001596028"/>
    </source>
</evidence>
<evidence type="ECO:0000256" key="6">
    <source>
        <dbReference type="ARBA" id="ARBA00023136"/>
    </source>
</evidence>
<keyword evidence="6 11" id="KW-0472">Membrane</keyword>
<keyword evidence="5" id="KW-0125">Carotenoid biosynthesis</keyword>
<evidence type="ECO:0000256" key="3">
    <source>
        <dbReference type="ARBA" id="ARBA00022676"/>
    </source>
</evidence>
<evidence type="ECO:0000256" key="8">
    <source>
        <dbReference type="ARBA" id="ARBA00037904"/>
    </source>
</evidence>
<evidence type="ECO:0000256" key="5">
    <source>
        <dbReference type="ARBA" id="ARBA00022746"/>
    </source>
</evidence>
<dbReference type="InterPro" id="IPR001173">
    <property type="entry name" value="Glyco_trans_2-like"/>
</dbReference>
<keyword evidence="3 13" id="KW-0328">Glycosyltransferase</keyword>
<reference evidence="14" key="1">
    <citation type="journal article" date="2019" name="Int. J. Syst. Evol. Microbiol.">
        <title>The Global Catalogue of Microorganisms (GCM) 10K type strain sequencing project: providing services to taxonomists for standard genome sequencing and annotation.</title>
        <authorList>
            <consortium name="The Broad Institute Genomics Platform"/>
            <consortium name="The Broad Institute Genome Sequencing Center for Infectious Disease"/>
            <person name="Wu L."/>
            <person name="Ma J."/>
        </authorList>
    </citation>
    <scope>NUCLEOTIDE SEQUENCE [LARGE SCALE GENOMIC DNA]</scope>
    <source>
        <strain evidence="14">CCUG 49571</strain>
    </source>
</reference>
<keyword evidence="2" id="KW-1003">Cell membrane</keyword>
<evidence type="ECO:0000256" key="4">
    <source>
        <dbReference type="ARBA" id="ARBA00022679"/>
    </source>
</evidence>
<comment type="function">
    <text evidence="7">Catalyzes the glycosylation of 4,4'-diaponeurosporenoate, i.e. the esterification of glucose at the C1'' position with the carboxyl group of 4,4'-diaponeurosporenic acid, to form glycosyl-4,4'-diaponeurosporenoate. This is a step in the biosynthesis of staphyloxanthin, an orange pigment present in most staphylococci strains.</text>
</comment>
<organism evidence="13 14">
    <name type="scientific">Cohnella hongkongensis</name>
    <dbReference type="NCBI Taxonomy" id="178337"/>
    <lineage>
        <taxon>Bacteria</taxon>
        <taxon>Bacillati</taxon>
        <taxon>Bacillota</taxon>
        <taxon>Bacilli</taxon>
        <taxon>Bacillales</taxon>
        <taxon>Paenibacillaceae</taxon>
        <taxon>Cohnella</taxon>
    </lineage>
</organism>
<keyword evidence="11" id="KW-1133">Transmembrane helix</keyword>
<dbReference type="Gene3D" id="3.90.550.10">
    <property type="entry name" value="Spore Coat Polysaccharide Biosynthesis Protein SpsA, Chain A"/>
    <property type="match status" value="1"/>
</dbReference>
<sequence length="368" mass="40184">MWSWVCIGIIVSVGCLSGFLLFRRNLLPVSGGPGAGAAKVSVIIPARNEERNLPYLLESLKAQTSQPYETIVVDDGSQDRTREIAESYGVTVVAGSALPEGWTGKNWAVWTGYLRASGDVFLFLDADVRLAPDALASLLSARERSGGVVSVVPYHRTEKLHERLALVFNVLGAFAFTSPFERNHPGKGLYGSCIVAAREDYEKINGHRSVKSEVLDDLFLGSKFREAGVPIANYLGGGTVSFRMYPQGIRSEIEGFSKGAILSTSTLNRWTIVCAALWMAGLLASESALALLWTSWALPLAIGYAAYTIQLLYMMRYVGSFGLLVPLLHPLASLFFLFVMAHALYQVAVLGRVRWKGRDVRVGSGRRT</sequence>
<evidence type="ECO:0000256" key="11">
    <source>
        <dbReference type="SAM" id="Phobius"/>
    </source>
</evidence>
<dbReference type="EMBL" id="JBHSEP010000006">
    <property type="protein sequence ID" value="MFC4598700.1"/>
    <property type="molecule type" value="Genomic_DNA"/>
</dbReference>
<dbReference type="PANTHER" id="PTHR43646:SF2">
    <property type="entry name" value="GLYCOSYLTRANSFERASE 2-LIKE DOMAIN-CONTAINING PROTEIN"/>
    <property type="match status" value="1"/>
</dbReference>
<dbReference type="RefSeq" id="WP_378095421.1">
    <property type="nucleotide sequence ID" value="NZ_JBHSEP010000006.1"/>
</dbReference>
<keyword evidence="11" id="KW-0812">Transmembrane</keyword>
<gene>
    <name evidence="13" type="ORF">ACFO3S_10675</name>
</gene>
<evidence type="ECO:0000256" key="2">
    <source>
        <dbReference type="ARBA" id="ARBA00022475"/>
    </source>
</evidence>
<feature type="transmembrane region" description="Helical" evidence="11">
    <location>
        <begin position="6"/>
        <end position="22"/>
    </location>
</feature>
<evidence type="ECO:0000256" key="1">
    <source>
        <dbReference type="ARBA" id="ARBA00004236"/>
    </source>
</evidence>
<feature type="transmembrane region" description="Helical" evidence="11">
    <location>
        <begin position="290"/>
        <end position="309"/>
    </location>
</feature>
<evidence type="ECO:0000259" key="12">
    <source>
        <dbReference type="Pfam" id="PF00535"/>
    </source>
</evidence>
<dbReference type="Proteomes" id="UP001596028">
    <property type="component" value="Unassembled WGS sequence"/>
</dbReference>
<feature type="transmembrane region" description="Helical" evidence="11">
    <location>
        <begin position="267"/>
        <end position="284"/>
    </location>
</feature>
<evidence type="ECO:0000256" key="10">
    <source>
        <dbReference type="ARBA" id="ARBA00040345"/>
    </source>
</evidence>
<comment type="subcellular location">
    <subcellularLocation>
        <location evidence="1">Cell membrane</location>
    </subcellularLocation>
</comment>
<dbReference type="InterPro" id="IPR029044">
    <property type="entry name" value="Nucleotide-diphossugar_trans"/>
</dbReference>
<name>A0ABV9FD22_9BACL</name>
<proteinExistence type="inferred from homology"/>
<feature type="transmembrane region" description="Helical" evidence="11">
    <location>
        <begin position="321"/>
        <end position="345"/>
    </location>
</feature>
<comment type="similarity">
    <text evidence="9">Belongs to the glycosyltransferase 2 family. CrtQ subfamily.</text>
</comment>
<dbReference type="CDD" id="cd00761">
    <property type="entry name" value="Glyco_tranf_GTA_type"/>
    <property type="match status" value="1"/>
</dbReference>
<feature type="domain" description="Glycosyltransferase 2-like" evidence="12">
    <location>
        <begin position="41"/>
        <end position="203"/>
    </location>
</feature>
<dbReference type="Pfam" id="PF00535">
    <property type="entry name" value="Glycos_transf_2"/>
    <property type="match status" value="1"/>
</dbReference>
<comment type="pathway">
    <text evidence="8">Carotenoid biosynthesis; staphyloxanthin biosynthesis; staphyloxanthin from farnesyl diphosphate: step 4/5.</text>
</comment>
<dbReference type="PANTHER" id="PTHR43646">
    <property type="entry name" value="GLYCOSYLTRANSFERASE"/>
    <property type="match status" value="1"/>
</dbReference>